<evidence type="ECO:0000313" key="1">
    <source>
        <dbReference type="EMBL" id="MDN3689439.1"/>
    </source>
</evidence>
<gene>
    <name evidence="1" type="ORF">QWZ15_16515</name>
</gene>
<name>A0ABT8C9G3_9BACT</name>
<reference evidence="2" key="1">
    <citation type="journal article" date="2019" name="Int. J. Syst. Evol. Microbiol.">
        <title>The Global Catalogue of Microorganisms (GCM) 10K type strain sequencing project: providing services to taxonomists for standard genome sequencing and annotation.</title>
        <authorList>
            <consortium name="The Broad Institute Genomics Platform"/>
            <consortium name="The Broad Institute Genome Sequencing Center for Infectious Disease"/>
            <person name="Wu L."/>
            <person name="Ma J."/>
        </authorList>
    </citation>
    <scope>NUCLEOTIDE SEQUENCE [LARGE SCALE GENOMIC DNA]</scope>
    <source>
        <strain evidence="2">CECT 7706</strain>
    </source>
</reference>
<organism evidence="1 2">
    <name type="scientific">Cyclobacterium jeungdonense</name>
    <dbReference type="NCBI Taxonomy" id="708087"/>
    <lineage>
        <taxon>Bacteria</taxon>
        <taxon>Pseudomonadati</taxon>
        <taxon>Bacteroidota</taxon>
        <taxon>Cytophagia</taxon>
        <taxon>Cytophagales</taxon>
        <taxon>Cyclobacteriaceae</taxon>
        <taxon>Cyclobacterium</taxon>
    </lineage>
</organism>
<dbReference type="RefSeq" id="WP_163386327.1">
    <property type="nucleotide sequence ID" value="NZ_JAUFQS010000026.1"/>
</dbReference>
<protein>
    <submittedName>
        <fullName evidence="1">Uncharacterized protein</fullName>
    </submittedName>
</protein>
<proteinExistence type="predicted"/>
<dbReference type="EMBL" id="JAUFQS010000026">
    <property type="protein sequence ID" value="MDN3689439.1"/>
    <property type="molecule type" value="Genomic_DNA"/>
</dbReference>
<evidence type="ECO:0000313" key="2">
    <source>
        <dbReference type="Proteomes" id="UP001236663"/>
    </source>
</evidence>
<keyword evidence="2" id="KW-1185">Reference proteome</keyword>
<comment type="caution">
    <text evidence="1">The sequence shown here is derived from an EMBL/GenBank/DDBJ whole genome shotgun (WGS) entry which is preliminary data.</text>
</comment>
<dbReference type="Proteomes" id="UP001236663">
    <property type="component" value="Unassembled WGS sequence"/>
</dbReference>
<sequence>MKKLIPYLLFYLISNVLSGQQLDWNDAMDYPPSDAIAWRTFHGDGQVETSIDKHDGFLRFHVNAMDDTYNAWWAIMQRPISLPTEIPSGTPLWMEAEVRSSHPMRRINMRLYSTNQEVSDHHSNLMEFDLADTATWYKIRFSPNQLTYQKGDQLIGHFALMDWGVNAYYLDVRNVRVFYDKDEKVNPSANALPYHPEPKKPASFSHSVAAEDAGMIDFRYPASNLAGWGTGDTPLLSVSHELSTLLKWDLSHVNDTVDGWGLLRLAVFSSQQVPMPEDEFCRLRVVEIIGGNTDWDSTTLTYESLAQGQEKTQVFNEQMVIDMFVPKGNDQVLDIPLPPNVLQRLITGRTKGLVFFPLGSLQVSFYASENGDSVTAPSLYFNLKNESK</sequence>
<accession>A0ABT8C9G3</accession>